<dbReference type="eggNOG" id="COG2018">
    <property type="taxonomic scope" value="Bacteria"/>
</dbReference>
<dbReference type="STRING" id="717231.Flexsi_1825"/>
<organism evidence="2 3">
    <name type="scientific">Flexistipes sinusarabici (strain ATCC 49648 / DSM 4947 / MAS 10)</name>
    <dbReference type="NCBI Taxonomy" id="717231"/>
    <lineage>
        <taxon>Bacteria</taxon>
        <taxon>Pseudomonadati</taxon>
        <taxon>Deferribacterota</taxon>
        <taxon>Deferribacteres</taxon>
        <taxon>Deferribacterales</taxon>
        <taxon>Flexistipitaceae</taxon>
        <taxon>Flexistipes</taxon>
    </lineage>
</organism>
<proteinExistence type="predicted"/>
<dbReference type="EMBL" id="CP002858">
    <property type="protein sequence ID" value="AEI15463.1"/>
    <property type="molecule type" value="Genomic_DNA"/>
</dbReference>
<dbReference type="KEGG" id="fsi:Flexsi_1825"/>
<gene>
    <name evidence="2" type="ordered locus">Flexsi_1825</name>
</gene>
<keyword evidence="3" id="KW-1185">Reference proteome</keyword>
<name>F8E3W1_FLESM</name>
<dbReference type="Proteomes" id="UP000006621">
    <property type="component" value="Chromosome"/>
</dbReference>
<feature type="domain" description="Roadblock/LAMTOR2" evidence="1">
    <location>
        <begin position="3"/>
        <end position="92"/>
    </location>
</feature>
<dbReference type="Pfam" id="PF03259">
    <property type="entry name" value="Robl_LC7"/>
    <property type="match status" value="1"/>
</dbReference>
<dbReference type="SUPFAM" id="SSF103196">
    <property type="entry name" value="Roadblock/LC7 domain"/>
    <property type="match status" value="1"/>
</dbReference>
<dbReference type="Gene3D" id="3.30.450.30">
    <property type="entry name" value="Dynein light chain 2a, cytoplasmic"/>
    <property type="match status" value="1"/>
</dbReference>
<dbReference type="HOGENOM" id="CLU_2069656_0_0_0"/>
<accession>F8E3W1</accession>
<dbReference type="OrthoDB" id="9792469at2"/>
<protein>
    <submittedName>
        <fullName evidence="2">Roadblock/LC7 family protein</fullName>
    </submittedName>
</protein>
<dbReference type="InterPro" id="IPR004942">
    <property type="entry name" value="Roadblock/LAMTOR2_dom"/>
</dbReference>
<evidence type="ECO:0000313" key="2">
    <source>
        <dbReference type="EMBL" id="AEI15463.1"/>
    </source>
</evidence>
<evidence type="ECO:0000313" key="3">
    <source>
        <dbReference type="Proteomes" id="UP000006621"/>
    </source>
</evidence>
<evidence type="ECO:0000259" key="1">
    <source>
        <dbReference type="SMART" id="SM00960"/>
    </source>
</evidence>
<dbReference type="SMART" id="SM00960">
    <property type="entry name" value="Robl_LC7"/>
    <property type="match status" value="1"/>
</dbReference>
<dbReference type="RefSeq" id="WP_013886931.1">
    <property type="nucleotide sequence ID" value="NC_015672.1"/>
</dbReference>
<reference evidence="3" key="2">
    <citation type="submission" date="2011-06" db="EMBL/GenBank/DDBJ databases">
        <title>The complete genome of Flexistipes sinusarabici DSM 4947.</title>
        <authorList>
            <person name="Lucas S."/>
            <person name="Han J."/>
            <person name="Lapidus A."/>
            <person name="Bruce D."/>
            <person name="Goodwin L."/>
            <person name="Pitluck S."/>
            <person name="Peters L."/>
            <person name="Kyrpides N."/>
            <person name="Mavromatis K."/>
            <person name="Ivanova N."/>
            <person name="Mikhailova N."/>
            <person name="Chertkov O."/>
            <person name="Detter J.C."/>
            <person name="Tapia R."/>
            <person name="Han C."/>
            <person name="Land M."/>
            <person name="Hauser L."/>
            <person name="Markowitz V."/>
            <person name="Cheng J.-F."/>
            <person name="Hugenholtz P."/>
            <person name="Woyke T."/>
            <person name="Wu D."/>
            <person name="Spring S."/>
            <person name="Schroeder M."/>
            <person name="Brambilla E."/>
            <person name="Klenk H.-P."/>
            <person name="Eisen J.A."/>
        </authorList>
    </citation>
    <scope>NUCLEOTIDE SEQUENCE [LARGE SCALE GENOMIC DNA]</scope>
    <source>
        <strain evidence="3">DSM 4947 / MAS 10</strain>
    </source>
</reference>
<sequence length="118" mass="13882">MFKRILDTTLDYVQGVKLLALFDKDGFIVEKTKDESNKSEEIAAEFSSVLRYIDKVTTFLVTGKMNRMVIECDNDIFYLYKINKYYYIIGVLEKNTIIGKLNYVLMMLEPELRKELDI</sequence>
<reference evidence="2 3" key="1">
    <citation type="journal article" date="2011" name="Stand. Genomic Sci.">
        <title>Genome sequence of the moderately thermophilic halophile Flexistipes sinusarabici strain (MAS10).</title>
        <authorList>
            <person name="Lapidus A."/>
            <person name="Chertkov O."/>
            <person name="Nolan M."/>
            <person name="Lucas S."/>
            <person name="Hammon N."/>
            <person name="Deshpande S."/>
            <person name="Cheng J.F."/>
            <person name="Tapia R."/>
            <person name="Han C."/>
            <person name="Goodwin L."/>
            <person name="Pitluck S."/>
            <person name="Liolios K."/>
            <person name="Pagani I."/>
            <person name="Ivanova N."/>
            <person name="Huntemann M."/>
            <person name="Mavromatis K."/>
            <person name="Mikhailova N."/>
            <person name="Pati A."/>
            <person name="Chen A."/>
            <person name="Palaniappan K."/>
            <person name="Land M."/>
            <person name="Hauser L."/>
            <person name="Brambilla E.M."/>
            <person name="Rohde M."/>
            <person name="Abt B."/>
            <person name="Spring S."/>
            <person name="Goker M."/>
            <person name="Bristow J."/>
            <person name="Eisen J.A."/>
            <person name="Markowitz V."/>
            <person name="Hugenholtz P."/>
            <person name="Kyrpides N.C."/>
            <person name="Klenk H.P."/>
            <person name="Woyke T."/>
        </authorList>
    </citation>
    <scope>NUCLEOTIDE SEQUENCE [LARGE SCALE GENOMIC DNA]</scope>
    <source>
        <strain evidence="3">DSM 4947 / MAS 10</strain>
    </source>
</reference>
<dbReference type="AlphaFoldDB" id="F8E3W1"/>